<dbReference type="Proteomes" id="UP000199205">
    <property type="component" value="Unassembled WGS sequence"/>
</dbReference>
<reference evidence="5 6" key="1">
    <citation type="submission" date="2016-08" db="EMBL/GenBank/DDBJ databases">
        <authorList>
            <person name="Seilhamer J.J."/>
        </authorList>
    </citation>
    <scope>NUCLEOTIDE SEQUENCE [LARGE SCALE GENOMIC DNA]</scope>
    <source>
        <strain evidence="5 6">P1-7</strain>
    </source>
</reference>
<dbReference type="Pfam" id="PF07729">
    <property type="entry name" value="FCD"/>
    <property type="match status" value="1"/>
</dbReference>
<dbReference type="NCBIfam" id="NF003011">
    <property type="entry name" value="PRK03837.1"/>
    <property type="match status" value="1"/>
</dbReference>
<dbReference type="InterPro" id="IPR036390">
    <property type="entry name" value="WH_DNA-bd_sf"/>
</dbReference>
<dbReference type="SUPFAM" id="SSF46785">
    <property type="entry name" value="Winged helix' DNA-binding domain"/>
    <property type="match status" value="1"/>
</dbReference>
<gene>
    <name evidence="5" type="ORF">GA0061101_118106</name>
</gene>
<dbReference type="CDD" id="cd07377">
    <property type="entry name" value="WHTH_GntR"/>
    <property type="match status" value="1"/>
</dbReference>
<keyword evidence="3" id="KW-0804">Transcription</keyword>
<dbReference type="SMART" id="SM00345">
    <property type="entry name" value="HTH_GNTR"/>
    <property type="match status" value="1"/>
</dbReference>
<dbReference type="PRINTS" id="PR00035">
    <property type="entry name" value="HTHGNTR"/>
</dbReference>
<dbReference type="SUPFAM" id="SSF48008">
    <property type="entry name" value="GntR ligand-binding domain-like"/>
    <property type="match status" value="1"/>
</dbReference>
<dbReference type="InterPro" id="IPR011711">
    <property type="entry name" value="GntR_C"/>
</dbReference>
<evidence type="ECO:0000256" key="3">
    <source>
        <dbReference type="ARBA" id="ARBA00023163"/>
    </source>
</evidence>
<protein>
    <submittedName>
        <fullName evidence="5">DNA-binding transcriptional regulator, FadR family</fullName>
    </submittedName>
</protein>
<dbReference type="GO" id="GO:0003677">
    <property type="term" value="F:DNA binding"/>
    <property type="evidence" value="ECO:0007669"/>
    <property type="project" value="UniProtKB-KW"/>
</dbReference>
<evidence type="ECO:0000313" key="5">
    <source>
        <dbReference type="EMBL" id="SCB44299.1"/>
    </source>
</evidence>
<dbReference type="PROSITE" id="PS50949">
    <property type="entry name" value="HTH_GNTR"/>
    <property type="match status" value="1"/>
</dbReference>
<dbReference type="SMART" id="SM00895">
    <property type="entry name" value="FCD"/>
    <property type="match status" value="1"/>
</dbReference>
<dbReference type="Pfam" id="PF00392">
    <property type="entry name" value="GntR"/>
    <property type="match status" value="1"/>
</dbReference>
<dbReference type="PANTHER" id="PTHR43537:SF53">
    <property type="entry name" value="HTH-TYPE TRANSCRIPTIONAL REPRESSOR NANR"/>
    <property type="match status" value="1"/>
</dbReference>
<dbReference type="Gene3D" id="1.10.10.10">
    <property type="entry name" value="Winged helix-like DNA-binding domain superfamily/Winged helix DNA-binding domain"/>
    <property type="match status" value="1"/>
</dbReference>
<name>A0A1C3WWC3_9HYPH</name>
<evidence type="ECO:0000256" key="2">
    <source>
        <dbReference type="ARBA" id="ARBA00023125"/>
    </source>
</evidence>
<dbReference type="GO" id="GO:0003700">
    <property type="term" value="F:DNA-binding transcription factor activity"/>
    <property type="evidence" value="ECO:0007669"/>
    <property type="project" value="InterPro"/>
</dbReference>
<dbReference type="InterPro" id="IPR008920">
    <property type="entry name" value="TF_FadR/GntR_C"/>
</dbReference>
<dbReference type="Gene3D" id="1.20.120.530">
    <property type="entry name" value="GntR ligand-binding domain-like"/>
    <property type="match status" value="1"/>
</dbReference>
<proteinExistence type="predicted"/>
<keyword evidence="2 5" id="KW-0238">DNA-binding</keyword>
<dbReference type="AlphaFoldDB" id="A0A1C3WWC3"/>
<dbReference type="InterPro" id="IPR000524">
    <property type="entry name" value="Tscrpt_reg_HTH_GntR"/>
</dbReference>
<evidence type="ECO:0000256" key="1">
    <source>
        <dbReference type="ARBA" id="ARBA00023015"/>
    </source>
</evidence>
<sequence length="247" mass="27971">MHKERKALSKRGSMGQPVEQIVRRKLSDEVFDRLERLITSGELKPGDEMPSERVLMERFGVGRPAIREAMQALANMGLVNISHGERAKVLQLTAKSLFRQVDLTAKIMLSQSTDSLEHLKSARIFFERGMAREAAVRATEEDIADLQEIIERQRAFLGHAEEFISADMQFHTRIAQISGNPIFAAVSEAMLAWLKTYHTDMLIWTGKEKFTLVEHEEILGRLAENDADGAEAAVLKHLERSRALYTK</sequence>
<keyword evidence="1" id="KW-0805">Transcription regulation</keyword>
<organism evidence="5 6">
    <name type="scientific">Rhizobium lusitanum</name>
    <dbReference type="NCBI Taxonomy" id="293958"/>
    <lineage>
        <taxon>Bacteria</taxon>
        <taxon>Pseudomonadati</taxon>
        <taxon>Pseudomonadota</taxon>
        <taxon>Alphaproteobacteria</taxon>
        <taxon>Hyphomicrobiales</taxon>
        <taxon>Rhizobiaceae</taxon>
        <taxon>Rhizobium/Agrobacterium group</taxon>
        <taxon>Rhizobium</taxon>
    </lineage>
</organism>
<feature type="domain" description="HTH gntR-type" evidence="4">
    <location>
        <begin position="24"/>
        <end position="92"/>
    </location>
</feature>
<dbReference type="EMBL" id="FMAF01000018">
    <property type="protein sequence ID" value="SCB44299.1"/>
    <property type="molecule type" value="Genomic_DNA"/>
</dbReference>
<dbReference type="InterPro" id="IPR036388">
    <property type="entry name" value="WH-like_DNA-bd_sf"/>
</dbReference>
<evidence type="ECO:0000259" key="4">
    <source>
        <dbReference type="PROSITE" id="PS50949"/>
    </source>
</evidence>
<evidence type="ECO:0000313" key="6">
    <source>
        <dbReference type="Proteomes" id="UP000199205"/>
    </source>
</evidence>
<dbReference type="PANTHER" id="PTHR43537">
    <property type="entry name" value="TRANSCRIPTIONAL REGULATOR, GNTR FAMILY"/>
    <property type="match status" value="1"/>
</dbReference>
<accession>A0A1C3WWC3</accession>